<protein>
    <submittedName>
        <fullName evidence="1">Uncharacterized protein</fullName>
    </submittedName>
</protein>
<dbReference type="EMBL" id="FNQM01000031">
    <property type="protein sequence ID" value="SEB02361.1"/>
    <property type="molecule type" value="Genomic_DNA"/>
</dbReference>
<dbReference type="RefSeq" id="WP_093256424.1">
    <property type="nucleotide sequence ID" value="NZ_FNQM01000031.1"/>
</dbReference>
<reference evidence="1" key="1">
    <citation type="submission" date="2016-10" db="EMBL/GenBank/DDBJ databases">
        <authorList>
            <person name="de Groot N.N."/>
        </authorList>
    </citation>
    <scope>NUCLEOTIDE SEQUENCE [LARGE SCALE GENOMIC DNA]</scope>
    <source>
        <strain evidence="1">DSM 15345</strain>
    </source>
</reference>
<gene>
    <name evidence="1" type="ORF">SAMN05444370_13126</name>
</gene>
<evidence type="ECO:0000313" key="1">
    <source>
        <dbReference type="EMBL" id="SEB02361.1"/>
    </source>
</evidence>
<dbReference type="OrthoDB" id="7781637at2"/>
<dbReference type="STRING" id="89524.SAMN05444370_13126"/>
<proteinExistence type="predicted"/>
<dbReference type="Proteomes" id="UP000198703">
    <property type="component" value="Unassembled WGS sequence"/>
</dbReference>
<organism evidence="1 2">
    <name type="scientific">Rubrimonas cliftonensis</name>
    <dbReference type="NCBI Taxonomy" id="89524"/>
    <lineage>
        <taxon>Bacteria</taxon>
        <taxon>Pseudomonadati</taxon>
        <taxon>Pseudomonadota</taxon>
        <taxon>Alphaproteobacteria</taxon>
        <taxon>Rhodobacterales</taxon>
        <taxon>Paracoccaceae</taxon>
        <taxon>Rubrimonas</taxon>
    </lineage>
</organism>
<accession>A0A1H4FZ50</accession>
<sequence length="198" mass="21537">MSNAKHIFTDIGAYLDALAGDPGLAIVSKKMAAEALGLSRPAIDGRIKDGRLATVKIAAARHVLASALIEHRRGQEEVNARIRSYLGGVAADRGTVFYEPVMSLVGMSTRMPRDRELIGAILGDISRASYDETATEEAHGILLSVLVHRKTGGTTRPSPAFFDLARELGFEWDDDDAFVAQEMERVWKAYHGEERSAA</sequence>
<evidence type="ECO:0000313" key="2">
    <source>
        <dbReference type="Proteomes" id="UP000198703"/>
    </source>
</evidence>
<dbReference type="AlphaFoldDB" id="A0A1H4FZ50"/>
<keyword evidence="2" id="KW-1185">Reference proteome</keyword>
<name>A0A1H4FZ50_9RHOB</name>